<feature type="domain" description="Right handed beta helix" evidence="3">
    <location>
        <begin position="412"/>
        <end position="543"/>
    </location>
</feature>
<dbReference type="InterPro" id="IPR012334">
    <property type="entry name" value="Pectin_lyas_fold"/>
</dbReference>
<gene>
    <name evidence="4" type="primary">FBXO10</name>
    <name evidence="4" type="ORF">AK812_SmicGene31026</name>
</gene>
<dbReference type="InterPro" id="IPR006626">
    <property type="entry name" value="PbH1"/>
</dbReference>
<dbReference type="Gene3D" id="2.160.20.10">
    <property type="entry name" value="Single-stranded right-handed beta-helix, Pectin lyase-like"/>
    <property type="match status" value="2"/>
</dbReference>
<evidence type="ECO:0000313" key="4">
    <source>
        <dbReference type="EMBL" id="OLP87726.1"/>
    </source>
</evidence>
<dbReference type="EMBL" id="LSRX01000845">
    <property type="protein sequence ID" value="OLP87726.1"/>
    <property type="molecule type" value="Genomic_DNA"/>
</dbReference>
<feature type="region of interest" description="Disordered" evidence="2">
    <location>
        <begin position="561"/>
        <end position="590"/>
    </location>
</feature>
<keyword evidence="5" id="KW-1185">Reference proteome</keyword>
<accession>A0A1Q9CXT5</accession>
<dbReference type="OrthoDB" id="427974at2759"/>
<evidence type="ECO:0000259" key="3">
    <source>
        <dbReference type="Pfam" id="PF13229"/>
    </source>
</evidence>
<name>A0A1Q9CXT5_SYMMI</name>
<dbReference type="InterPro" id="IPR051550">
    <property type="entry name" value="SCF-Subunits/Alg-Epimerases"/>
</dbReference>
<reference evidence="4 5" key="1">
    <citation type="submission" date="2016-02" db="EMBL/GenBank/DDBJ databases">
        <title>Genome analysis of coral dinoflagellate symbionts highlights evolutionary adaptations to a symbiotic lifestyle.</title>
        <authorList>
            <person name="Aranda M."/>
            <person name="Li Y."/>
            <person name="Liew Y.J."/>
            <person name="Baumgarten S."/>
            <person name="Simakov O."/>
            <person name="Wilson M."/>
            <person name="Piel J."/>
            <person name="Ashoor H."/>
            <person name="Bougouffa S."/>
            <person name="Bajic V.B."/>
            <person name="Ryu T."/>
            <person name="Ravasi T."/>
            <person name="Bayer T."/>
            <person name="Micklem G."/>
            <person name="Kim H."/>
            <person name="Bhak J."/>
            <person name="Lajeunesse T.C."/>
            <person name="Voolstra C.R."/>
        </authorList>
    </citation>
    <scope>NUCLEOTIDE SEQUENCE [LARGE SCALE GENOMIC DNA]</scope>
    <source>
        <strain evidence="4 5">CCMP2467</strain>
    </source>
</reference>
<keyword evidence="1" id="KW-0677">Repeat</keyword>
<evidence type="ECO:0000256" key="2">
    <source>
        <dbReference type="SAM" id="MobiDB-lite"/>
    </source>
</evidence>
<evidence type="ECO:0000256" key="1">
    <source>
        <dbReference type="ARBA" id="ARBA00022737"/>
    </source>
</evidence>
<proteinExistence type="predicted"/>
<organism evidence="4 5">
    <name type="scientific">Symbiodinium microadriaticum</name>
    <name type="common">Dinoflagellate</name>
    <name type="synonym">Zooxanthella microadriatica</name>
    <dbReference type="NCBI Taxonomy" id="2951"/>
    <lineage>
        <taxon>Eukaryota</taxon>
        <taxon>Sar</taxon>
        <taxon>Alveolata</taxon>
        <taxon>Dinophyceae</taxon>
        <taxon>Suessiales</taxon>
        <taxon>Symbiodiniaceae</taxon>
        <taxon>Symbiodinium</taxon>
    </lineage>
</organism>
<dbReference type="AlphaFoldDB" id="A0A1Q9CXT5"/>
<comment type="caution">
    <text evidence="4">The sequence shown here is derived from an EMBL/GenBank/DDBJ whole genome shotgun (WGS) entry which is preliminary data.</text>
</comment>
<dbReference type="PANTHER" id="PTHR22990:SF15">
    <property type="entry name" value="F-BOX ONLY PROTEIN 10"/>
    <property type="match status" value="1"/>
</dbReference>
<sequence>MDVDHFPPLLQWLRRQAVHETVSKIAPSGSFFWQHLQSLIWGCLRFAVCVPRDCPTVSEALEKLGSWPPATILISAGTYHESFVVDKPVELVGRGTSRGGLKVVFKGLQSQPIRVAVRGPAQASLQNLCLEGEGGVEVEGGSVLLKCCTVSLSEPFIVKGKSSATLQESSFVSCRRTALILRDETEVKFNSCTFEENLNVCISAREQASVTVSDCVLQRNAAPVMQFRDTAKVQVERTGFRCNNGCGVLVRGQASASIESCEMRGQKMAAVAYQHNATGRLLGNVMQENDGAVVLISGTASVQVEDNTLTNNGKTAPVIEFSSASGTVRAKVVSKREDSQNQLTHKLAYISGEAGEEWVDVDEQRKILRNKTGQTNIPYKLQQPMRAGHADDGEGGTLNGASLARGTKRCVIAVRDTAQATIRNNRIEGNAGYGILVSEQASPVIEGNFLSACRCSAIHVDGTSSARISQNSFTDNHAAGIDVRGEASPTIEENKFRGHTRQAIRAADKSACIIRGNSLSSNDGHAVIITDFACPRVEQNVMESDQKPAMLVRSPLGTYSANEEVERGARERRTKRRREPDFEEAQQKEKAPLLPCGLEVQRRWPISPEDDLPIRSIEEWHPPQIRRKWGSRKEAQMMRFCPQLGAPKSKGCPGPEEGVLLATASKVLRVFRACLGNFSFDKPPEPASEVVELLQDMKITPRLVMQFFKTFKRLKRFDSITLRVGPDEVSTASMTRLVKNHRQWVAKIMILLLDLAGYKDTVTWDGFLYVTMQFCALSKLELCQVMFYVVCKEMKSWTVHYLTSSQLEEFYDDYYTCPVHAFNTNSINFAKLPLAKFRMQDFIELCYRYSQLINPCMHLQRSLQQSLPSLRFWSNYDKIKVYNRRITIDFFRFQKVTSLLELMRRHAGTGVGPVQQHRLNVMEQFMVLEKSNPGFKDDIEKFKAAVLKAMEKCRPTKSGLLPLPMGVHPPAKVRLVREMRLPEWMHRHLETNQAPGVHGGHALGHAAQLEANNQEKVIPSMASSSMPRSVEEAEALVRSTFGEIASRSKVKQIAANLFQHAAKPPSEDSRLKSVVRSQELEFIRMSRQDVEPPNLVRTMQRLFQEELMDRTPKEAAI</sequence>
<dbReference type="Proteomes" id="UP000186817">
    <property type="component" value="Unassembled WGS sequence"/>
</dbReference>
<protein>
    <submittedName>
        <fullName evidence="4">F-box only protein 10</fullName>
    </submittedName>
</protein>
<dbReference type="SMART" id="SM00710">
    <property type="entry name" value="PbH1"/>
    <property type="match status" value="6"/>
</dbReference>
<evidence type="ECO:0000313" key="5">
    <source>
        <dbReference type="Proteomes" id="UP000186817"/>
    </source>
</evidence>
<feature type="domain" description="Right handed beta helix" evidence="3">
    <location>
        <begin position="210"/>
        <end position="332"/>
    </location>
</feature>
<dbReference type="InterPro" id="IPR011050">
    <property type="entry name" value="Pectin_lyase_fold/virulence"/>
</dbReference>
<dbReference type="PANTHER" id="PTHR22990">
    <property type="entry name" value="F-BOX ONLY PROTEIN"/>
    <property type="match status" value="1"/>
</dbReference>
<dbReference type="Pfam" id="PF13229">
    <property type="entry name" value="Beta_helix"/>
    <property type="match status" value="2"/>
</dbReference>
<dbReference type="SUPFAM" id="SSF51126">
    <property type="entry name" value="Pectin lyase-like"/>
    <property type="match status" value="2"/>
</dbReference>
<dbReference type="InterPro" id="IPR039448">
    <property type="entry name" value="Beta_helix"/>
</dbReference>